<evidence type="ECO:0000313" key="2">
    <source>
        <dbReference type="EMBL" id="KAL3048824.1"/>
    </source>
</evidence>
<feature type="region of interest" description="Disordered" evidence="1">
    <location>
        <begin position="1"/>
        <end position="26"/>
    </location>
</feature>
<keyword evidence="3" id="KW-1185">Reference proteome</keyword>
<dbReference type="Proteomes" id="UP001619887">
    <property type="component" value="Unassembled WGS sequence"/>
</dbReference>
<name>A0ABD2G4C2_PAGBO</name>
<proteinExistence type="predicted"/>
<evidence type="ECO:0000256" key="1">
    <source>
        <dbReference type="SAM" id="MobiDB-lite"/>
    </source>
</evidence>
<dbReference type="EMBL" id="JBIYXZ010002082">
    <property type="protein sequence ID" value="KAL3048824.1"/>
    <property type="molecule type" value="Genomic_DNA"/>
</dbReference>
<dbReference type="AlphaFoldDB" id="A0ABD2G4C2"/>
<feature type="compositionally biased region" description="Polar residues" evidence="1">
    <location>
        <begin position="1"/>
        <end position="25"/>
    </location>
</feature>
<reference evidence="2 3" key="1">
    <citation type="journal article" date="2022" name="G3 (Bethesda)">
        <title>Evaluating Illumina-, Nanopore-, and PacBio-based genome assembly strategies with the bald notothen, Trematomus borchgrevinki.</title>
        <authorList>
            <person name="Rayamajhi N."/>
            <person name="Cheng C.C."/>
            <person name="Catchen J.M."/>
        </authorList>
    </citation>
    <scope>NUCLEOTIDE SEQUENCE [LARGE SCALE GENOMIC DNA]</scope>
    <source>
        <strain evidence="2">AGRC-2024</strain>
    </source>
</reference>
<organism evidence="2 3">
    <name type="scientific">Pagothenia borchgrevinki</name>
    <name type="common">Bald rockcod</name>
    <name type="synonym">Trematomus borchgrevinki</name>
    <dbReference type="NCBI Taxonomy" id="8213"/>
    <lineage>
        <taxon>Eukaryota</taxon>
        <taxon>Metazoa</taxon>
        <taxon>Chordata</taxon>
        <taxon>Craniata</taxon>
        <taxon>Vertebrata</taxon>
        <taxon>Euteleostomi</taxon>
        <taxon>Actinopterygii</taxon>
        <taxon>Neopterygii</taxon>
        <taxon>Teleostei</taxon>
        <taxon>Neoteleostei</taxon>
        <taxon>Acanthomorphata</taxon>
        <taxon>Eupercaria</taxon>
        <taxon>Perciformes</taxon>
        <taxon>Notothenioidei</taxon>
        <taxon>Nototheniidae</taxon>
        <taxon>Pagothenia</taxon>
    </lineage>
</organism>
<sequence length="81" mass="8939">MPSPLSTSQISSTHTSRNLRSSDSGLLSIPHSRLRTFGDRAFSVAAPTLWNSLPAEIRNAPSLNIFKSTLKTHLFNKAFQQ</sequence>
<protein>
    <submittedName>
        <fullName evidence="2">Uncharacterized protein</fullName>
    </submittedName>
</protein>
<accession>A0ABD2G4C2</accession>
<comment type="caution">
    <text evidence="2">The sequence shown here is derived from an EMBL/GenBank/DDBJ whole genome shotgun (WGS) entry which is preliminary data.</text>
</comment>
<gene>
    <name evidence="2" type="ORF">OYC64_008328</name>
</gene>
<evidence type="ECO:0000313" key="3">
    <source>
        <dbReference type="Proteomes" id="UP001619887"/>
    </source>
</evidence>
<reference evidence="2 3" key="2">
    <citation type="journal article" date="2024" name="G3 (Bethesda)">
        <title>The genome of the cryopelagic Antarctic bald notothen, Trematomus borchgrevinki.</title>
        <authorList>
            <person name="Rayamajhi N."/>
            <person name="Rivera-Colon A.G."/>
            <person name="Minhas B.F."/>
            <person name="Cheng C.C."/>
            <person name="Catchen J.M."/>
        </authorList>
    </citation>
    <scope>NUCLEOTIDE SEQUENCE [LARGE SCALE GENOMIC DNA]</scope>
    <source>
        <strain evidence="2">AGRC-2024</strain>
    </source>
</reference>